<keyword evidence="3" id="KW-1185">Reference proteome</keyword>
<evidence type="ECO:0000313" key="2">
    <source>
        <dbReference type="EMBL" id="KAF0333018.1"/>
    </source>
</evidence>
<protein>
    <submittedName>
        <fullName evidence="2">Uncharacterized protein</fullName>
    </submittedName>
</protein>
<dbReference type="AlphaFoldDB" id="A0A8H3WWL5"/>
<dbReference type="OrthoDB" id="10483709at2759"/>
<keyword evidence="1" id="KW-1133">Transmembrane helix</keyword>
<keyword evidence="1" id="KW-0812">Transmembrane</keyword>
<reference evidence="2 3" key="1">
    <citation type="journal article" date="2019" name="Environ. Microbiol.">
        <title>At the nexus of three kingdoms: the genome of the mycorrhizal fungus Gigaspora margarita provides insights into plant, endobacterial and fungal interactions.</title>
        <authorList>
            <person name="Venice F."/>
            <person name="Ghignone S."/>
            <person name="Salvioli di Fossalunga A."/>
            <person name="Amselem J."/>
            <person name="Novero M."/>
            <person name="Xianan X."/>
            <person name="Sedzielewska Toro K."/>
            <person name="Morin E."/>
            <person name="Lipzen A."/>
            <person name="Grigoriev I.V."/>
            <person name="Henrissat B."/>
            <person name="Martin F.M."/>
            <person name="Bonfante P."/>
        </authorList>
    </citation>
    <scope>NUCLEOTIDE SEQUENCE [LARGE SCALE GENOMIC DNA]</scope>
    <source>
        <strain evidence="2 3">BEG34</strain>
    </source>
</reference>
<dbReference type="EMBL" id="WTPW01004038">
    <property type="protein sequence ID" value="KAF0333018.1"/>
    <property type="molecule type" value="Genomic_DNA"/>
</dbReference>
<organism evidence="2 3">
    <name type="scientific">Gigaspora margarita</name>
    <dbReference type="NCBI Taxonomy" id="4874"/>
    <lineage>
        <taxon>Eukaryota</taxon>
        <taxon>Fungi</taxon>
        <taxon>Fungi incertae sedis</taxon>
        <taxon>Mucoromycota</taxon>
        <taxon>Glomeromycotina</taxon>
        <taxon>Glomeromycetes</taxon>
        <taxon>Diversisporales</taxon>
        <taxon>Gigasporaceae</taxon>
        <taxon>Gigaspora</taxon>
    </lineage>
</organism>
<comment type="caution">
    <text evidence="2">The sequence shown here is derived from an EMBL/GenBank/DDBJ whole genome shotgun (WGS) entry which is preliminary data.</text>
</comment>
<evidence type="ECO:0000256" key="1">
    <source>
        <dbReference type="SAM" id="Phobius"/>
    </source>
</evidence>
<keyword evidence="1" id="KW-0472">Membrane</keyword>
<gene>
    <name evidence="2" type="ORF">F8M41_017517</name>
</gene>
<feature type="transmembrane region" description="Helical" evidence="1">
    <location>
        <begin position="12"/>
        <end position="39"/>
    </location>
</feature>
<proteinExistence type="predicted"/>
<name>A0A8H3WWL5_GIGMA</name>
<sequence>MEKRFTRNNVGNVVSPCVIGFVIAGTWFPFALIPGAILLGDGLLGTTYFDFAAVIEESKACEIFEKVVIIKKKSKIKAVVKAFYKLAPFPFAFIEIIWKLKIVLP</sequence>
<dbReference type="Proteomes" id="UP000439903">
    <property type="component" value="Unassembled WGS sequence"/>
</dbReference>
<evidence type="ECO:0000313" key="3">
    <source>
        <dbReference type="Proteomes" id="UP000439903"/>
    </source>
</evidence>
<accession>A0A8H3WWL5</accession>